<keyword evidence="2" id="KW-0479">Metal-binding</keyword>
<evidence type="ECO:0000256" key="4">
    <source>
        <dbReference type="ARBA" id="ARBA00023125"/>
    </source>
</evidence>
<keyword evidence="4" id="KW-0238">DNA-binding</keyword>
<dbReference type="GO" id="GO:0005634">
    <property type="term" value="C:nucleus"/>
    <property type="evidence" value="ECO:0007669"/>
    <property type="project" value="UniProtKB-SubCell"/>
</dbReference>
<evidence type="ECO:0000256" key="6">
    <source>
        <dbReference type="ARBA" id="ARBA00023242"/>
    </source>
</evidence>
<dbReference type="InterPro" id="IPR007219">
    <property type="entry name" value="XnlR_reg_dom"/>
</dbReference>
<dbReference type="InterPro" id="IPR001138">
    <property type="entry name" value="Zn2Cys6_DnaBD"/>
</dbReference>
<dbReference type="GO" id="GO:0008270">
    <property type="term" value="F:zinc ion binding"/>
    <property type="evidence" value="ECO:0007669"/>
    <property type="project" value="InterPro"/>
</dbReference>
<dbReference type="GO" id="GO:0006351">
    <property type="term" value="P:DNA-templated transcription"/>
    <property type="evidence" value="ECO:0007669"/>
    <property type="project" value="InterPro"/>
</dbReference>
<dbReference type="CDD" id="cd00067">
    <property type="entry name" value="GAL4"/>
    <property type="match status" value="1"/>
</dbReference>
<dbReference type="PROSITE" id="PS00463">
    <property type="entry name" value="ZN2_CY6_FUNGAL_1"/>
    <property type="match status" value="1"/>
</dbReference>
<reference evidence="9 10" key="1">
    <citation type="submission" date="2017-06" db="EMBL/GenBank/DDBJ databases">
        <title>Cmopartive genomic analysis of Ambrosia Fusariam Clade fungi.</title>
        <authorList>
            <person name="Stajich J.E."/>
            <person name="Carrillo J."/>
            <person name="Kijimoto T."/>
            <person name="Eskalen A."/>
            <person name="O'Donnell K."/>
            <person name="Kasson M."/>
        </authorList>
    </citation>
    <scope>NUCLEOTIDE SEQUENCE [LARGE SCALE GENOMIC DNA]</scope>
    <source>
        <strain evidence="9 10">NRRL 20438</strain>
    </source>
</reference>
<dbReference type="CDD" id="cd12148">
    <property type="entry name" value="fungal_TF_MHR"/>
    <property type="match status" value="1"/>
</dbReference>
<sequence>MTPNRGGRRVTNACQRCRRRKIRCSGSYPCSNCTRRDIECQFDDEGRRVVVSQKYLRQLQEAASSGSAHSAVAPSQVEDADETQNASDIPNHVHLDQENELPGQSLPEETPESTSSHTEPTNPLAASSSTYVADGEGWLRWLGESSTWSFSHKTLMLVRDHLHDQNLPLPNIPLNEESRAYSLSWGSSGFEDPASFSNLPSRDHAIYLLNGVKFHVGSLYHLYEERQFMDLFHAFYDSPVEAGTKNKIWYIQFLALLALAKAISIQPVSGATALPGSEFFLRAIKMLPDPSYLISDALTAVEALCAIALYLQCADQRNAAYIYIGQAQRIAATFGLHRERPVQKWGPEVAERCHRAWWTVYILDRAFSSSMGVPISIQDVDITTPMPPRDGPRDSMAMFIHVKLSTLISDVVGKVYGAEGRLKSTFLPCVHRVLEQIASIASDLHGCFPLSYDSPDGSISRLAAHLHLFYHQIILLTVYPLLLYLFQAKLQAPSNSTEPTRTFSDTTCALLRTCGDSCKNMIGVLKVLHQQSLLGGALPFDLERTFASGFVLVMLSFIFPDDRNYQALYGQACQLLDEFINRGCRPARFRKGEVEQLCDMIQLWNSHSQGSTQQPPDVSRIAESGTHVQLQQQYASHDVPLLEVADGGFYNLSPGQIFSLAQMIDVQEGDLQGEVVAMDSWMWHDTVEGGDGS</sequence>
<dbReference type="Proteomes" id="UP000288429">
    <property type="component" value="Unassembled WGS sequence"/>
</dbReference>
<dbReference type="GO" id="GO:0045944">
    <property type="term" value="P:positive regulation of transcription by RNA polymerase II"/>
    <property type="evidence" value="ECO:0007669"/>
    <property type="project" value="TreeGrafter"/>
</dbReference>
<dbReference type="PANTHER" id="PTHR47540:SF6">
    <property type="entry name" value="ZN(II)2CYS6 TRANSCRIPTION FACTOR (EUROFUNG)"/>
    <property type="match status" value="1"/>
</dbReference>
<dbReference type="AlphaFoldDB" id="A0A428US49"/>
<feature type="compositionally biased region" description="Low complexity" evidence="7">
    <location>
        <begin position="62"/>
        <end position="75"/>
    </location>
</feature>
<organism evidence="9 10">
    <name type="scientific">Fusarium ambrosium</name>
    <dbReference type="NCBI Taxonomy" id="131363"/>
    <lineage>
        <taxon>Eukaryota</taxon>
        <taxon>Fungi</taxon>
        <taxon>Dikarya</taxon>
        <taxon>Ascomycota</taxon>
        <taxon>Pezizomycotina</taxon>
        <taxon>Sordariomycetes</taxon>
        <taxon>Hypocreomycetidae</taxon>
        <taxon>Hypocreales</taxon>
        <taxon>Nectriaceae</taxon>
        <taxon>Fusarium</taxon>
        <taxon>Fusarium solani species complex</taxon>
    </lineage>
</organism>
<evidence type="ECO:0000256" key="5">
    <source>
        <dbReference type="ARBA" id="ARBA00023163"/>
    </source>
</evidence>
<feature type="domain" description="Zn(2)-C6 fungal-type" evidence="8">
    <location>
        <begin position="13"/>
        <end position="42"/>
    </location>
</feature>
<keyword evidence="3" id="KW-0805">Transcription regulation</keyword>
<evidence type="ECO:0000256" key="1">
    <source>
        <dbReference type="ARBA" id="ARBA00004123"/>
    </source>
</evidence>
<dbReference type="Gene3D" id="4.10.240.10">
    <property type="entry name" value="Zn(2)-C6 fungal-type DNA-binding domain"/>
    <property type="match status" value="1"/>
</dbReference>
<proteinExistence type="predicted"/>
<dbReference type="Pfam" id="PF04082">
    <property type="entry name" value="Fungal_trans"/>
    <property type="match status" value="1"/>
</dbReference>
<dbReference type="SMART" id="SM00906">
    <property type="entry name" value="Fungal_trans"/>
    <property type="match status" value="1"/>
</dbReference>
<dbReference type="GO" id="GO:0043565">
    <property type="term" value="F:sequence-specific DNA binding"/>
    <property type="evidence" value="ECO:0007669"/>
    <property type="project" value="TreeGrafter"/>
</dbReference>
<name>A0A428US49_9HYPO</name>
<keyword evidence="5" id="KW-0804">Transcription</keyword>
<dbReference type="PROSITE" id="PS50048">
    <property type="entry name" value="ZN2_CY6_FUNGAL_2"/>
    <property type="match status" value="1"/>
</dbReference>
<keyword evidence="10" id="KW-1185">Reference proteome</keyword>
<evidence type="ECO:0000256" key="7">
    <source>
        <dbReference type="SAM" id="MobiDB-lite"/>
    </source>
</evidence>
<evidence type="ECO:0000313" key="10">
    <source>
        <dbReference type="Proteomes" id="UP000288429"/>
    </source>
</evidence>
<dbReference type="SMART" id="SM00066">
    <property type="entry name" value="GAL4"/>
    <property type="match status" value="1"/>
</dbReference>
<evidence type="ECO:0000256" key="3">
    <source>
        <dbReference type="ARBA" id="ARBA00023015"/>
    </source>
</evidence>
<comment type="caution">
    <text evidence="9">The sequence shown here is derived from an EMBL/GenBank/DDBJ whole genome shotgun (WGS) entry which is preliminary data.</text>
</comment>
<keyword evidence="6" id="KW-0539">Nucleus</keyword>
<gene>
    <name evidence="9" type="ORF">CDV31_003996</name>
</gene>
<dbReference type="EMBL" id="NIZV01000037">
    <property type="protein sequence ID" value="RSM17103.1"/>
    <property type="molecule type" value="Genomic_DNA"/>
</dbReference>
<evidence type="ECO:0000259" key="8">
    <source>
        <dbReference type="PROSITE" id="PS50048"/>
    </source>
</evidence>
<accession>A0A428US49</accession>
<comment type="subcellular location">
    <subcellularLocation>
        <location evidence="1">Nucleus</location>
    </subcellularLocation>
</comment>
<feature type="region of interest" description="Disordered" evidence="7">
    <location>
        <begin position="101"/>
        <end position="128"/>
    </location>
</feature>
<protein>
    <recommendedName>
        <fullName evidence="8">Zn(2)-C6 fungal-type domain-containing protein</fullName>
    </recommendedName>
</protein>
<dbReference type="GO" id="GO:0000981">
    <property type="term" value="F:DNA-binding transcription factor activity, RNA polymerase II-specific"/>
    <property type="evidence" value="ECO:0007669"/>
    <property type="project" value="InterPro"/>
</dbReference>
<dbReference type="SUPFAM" id="SSF57701">
    <property type="entry name" value="Zn2/Cys6 DNA-binding domain"/>
    <property type="match status" value="1"/>
</dbReference>
<dbReference type="InterPro" id="IPR036864">
    <property type="entry name" value="Zn2-C6_fun-type_DNA-bd_sf"/>
</dbReference>
<dbReference type="PANTHER" id="PTHR47540">
    <property type="entry name" value="THIAMINE REPRESSIBLE GENES REGULATORY PROTEIN THI5"/>
    <property type="match status" value="1"/>
</dbReference>
<feature type="region of interest" description="Disordered" evidence="7">
    <location>
        <begin position="62"/>
        <end position="85"/>
    </location>
</feature>
<dbReference type="InterPro" id="IPR051711">
    <property type="entry name" value="Stress_Response_Reg"/>
</dbReference>
<feature type="compositionally biased region" description="Low complexity" evidence="7">
    <location>
        <begin position="105"/>
        <end position="123"/>
    </location>
</feature>
<dbReference type="Pfam" id="PF00172">
    <property type="entry name" value="Zn_clus"/>
    <property type="match status" value="1"/>
</dbReference>
<evidence type="ECO:0000313" key="9">
    <source>
        <dbReference type="EMBL" id="RSM17103.1"/>
    </source>
</evidence>
<evidence type="ECO:0000256" key="2">
    <source>
        <dbReference type="ARBA" id="ARBA00022723"/>
    </source>
</evidence>